<comment type="caution">
    <text evidence="14">The sequence shown here is derived from an EMBL/GenBank/DDBJ whole genome shotgun (WGS) entry which is preliminary data.</text>
</comment>
<evidence type="ECO:0000313" key="14">
    <source>
        <dbReference type="EMBL" id="KAA8496385.1"/>
    </source>
</evidence>
<dbReference type="PANTHER" id="PTHR20836:SF0">
    <property type="entry name" value="4-HYDROXY-TETRAHYDRODIPICOLINATE REDUCTASE 1, CHLOROPLASTIC-RELATED"/>
    <property type="match status" value="1"/>
</dbReference>
<organism evidence="14 15">
    <name type="scientific">Porphyridium purpureum</name>
    <name type="common">Red alga</name>
    <name type="synonym">Porphyridium cruentum</name>
    <dbReference type="NCBI Taxonomy" id="35688"/>
    <lineage>
        <taxon>Eukaryota</taxon>
        <taxon>Rhodophyta</taxon>
        <taxon>Bangiophyceae</taxon>
        <taxon>Porphyridiales</taxon>
        <taxon>Porphyridiaceae</taxon>
        <taxon>Porphyridium</taxon>
    </lineage>
</organism>
<evidence type="ECO:0000256" key="6">
    <source>
        <dbReference type="ARBA" id="ARBA00023027"/>
    </source>
</evidence>
<dbReference type="Gene3D" id="3.30.360.10">
    <property type="entry name" value="Dihydrodipicolinate Reductase, domain 2"/>
    <property type="match status" value="1"/>
</dbReference>
<dbReference type="Pfam" id="PF01113">
    <property type="entry name" value="DapB_N"/>
    <property type="match status" value="1"/>
</dbReference>
<gene>
    <name evidence="14" type="ORF">FVE85_0114</name>
</gene>
<dbReference type="GO" id="GO:0009089">
    <property type="term" value="P:lysine biosynthetic process via diaminopimelate"/>
    <property type="evidence" value="ECO:0007669"/>
    <property type="project" value="InterPro"/>
</dbReference>
<dbReference type="Gene3D" id="3.40.50.720">
    <property type="entry name" value="NAD(P)-binding Rossmann-like Domain"/>
    <property type="match status" value="1"/>
</dbReference>
<evidence type="ECO:0000256" key="3">
    <source>
        <dbReference type="ARBA" id="ARBA00022857"/>
    </source>
</evidence>
<evidence type="ECO:0000256" key="10">
    <source>
        <dbReference type="ARBA" id="ARBA00049080"/>
    </source>
</evidence>
<dbReference type="OMA" id="GKQIVAM"/>
<dbReference type="InterPro" id="IPR022663">
    <property type="entry name" value="DapB_C"/>
</dbReference>
<proteinExistence type="inferred from homology"/>
<accession>A0A5J4YZ32</accession>
<dbReference type="InterPro" id="IPR036291">
    <property type="entry name" value="NAD(P)-bd_dom_sf"/>
</dbReference>
<keyword evidence="5" id="KW-0560">Oxidoreductase</keyword>
<dbReference type="PANTHER" id="PTHR20836">
    <property type="entry name" value="DIHYDRODIPICOLINATE REDUCTASE"/>
    <property type="match status" value="1"/>
</dbReference>
<keyword evidence="15" id="KW-1185">Reference proteome</keyword>
<keyword evidence="6" id="KW-0520">NAD</keyword>
<evidence type="ECO:0000256" key="1">
    <source>
        <dbReference type="ARBA" id="ARBA00006642"/>
    </source>
</evidence>
<dbReference type="GO" id="GO:0009570">
    <property type="term" value="C:chloroplast stroma"/>
    <property type="evidence" value="ECO:0007669"/>
    <property type="project" value="TreeGrafter"/>
</dbReference>
<dbReference type="EC" id="1.17.1.8" evidence="9"/>
<evidence type="ECO:0000256" key="4">
    <source>
        <dbReference type="ARBA" id="ARBA00022915"/>
    </source>
</evidence>
<dbReference type="EMBL" id="VRMN01000002">
    <property type="protein sequence ID" value="KAA8496385.1"/>
    <property type="molecule type" value="Genomic_DNA"/>
</dbReference>
<evidence type="ECO:0000256" key="8">
    <source>
        <dbReference type="ARBA" id="ARBA00037922"/>
    </source>
</evidence>
<dbReference type="OrthoDB" id="10259487at2759"/>
<evidence type="ECO:0000256" key="5">
    <source>
        <dbReference type="ARBA" id="ARBA00023002"/>
    </source>
</evidence>
<comment type="similarity">
    <text evidence="1">Belongs to the DapB family.</text>
</comment>
<dbReference type="InterPro" id="IPR011859">
    <property type="entry name" value="Dihydrodipicolinate_Rdtase_pln"/>
</dbReference>
<dbReference type="GO" id="GO:0070402">
    <property type="term" value="F:NADPH binding"/>
    <property type="evidence" value="ECO:0007669"/>
    <property type="project" value="InterPro"/>
</dbReference>
<dbReference type="AlphaFoldDB" id="A0A5J4YZ32"/>
<dbReference type="NCBIfam" id="TIGR02130">
    <property type="entry name" value="dapB_plant"/>
    <property type="match status" value="1"/>
</dbReference>
<evidence type="ECO:0000313" key="15">
    <source>
        <dbReference type="Proteomes" id="UP000324585"/>
    </source>
</evidence>
<name>A0A5J4YZ32_PORPP</name>
<dbReference type="SUPFAM" id="SSF51735">
    <property type="entry name" value="NAD(P)-binding Rossmann-fold domains"/>
    <property type="match status" value="1"/>
</dbReference>
<keyword evidence="3" id="KW-0521">NADP</keyword>
<evidence type="ECO:0000256" key="2">
    <source>
        <dbReference type="ARBA" id="ARBA00022605"/>
    </source>
</evidence>
<dbReference type="Pfam" id="PF05173">
    <property type="entry name" value="DapB_C"/>
    <property type="match status" value="1"/>
</dbReference>
<keyword evidence="7" id="KW-0457">Lysine biosynthesis</keyword>
<keyword evidence="2" id="KW-0028">Amino-acid biosynthesis</keyword>
<protein>
    <recommendedName>
        <fullName evidence="9">4-hydroxy-tetrahydrodipicolinate reductase</fullName>
        <ecNumber evidence="9">1.17.1.8</ecNumber>
    </recommendedName>
</protein>
<feature type="domain" description="Dihydrodipicolinate reductase N-terminal" evidence="12">
    <location>
        <begin position="73"/>
        <end position="197"/>
    </location>
</feature>
<feature type="domain" description="Dihydrodipicolinate reductase C-terminal" evidence="13">
    <location>
        <begin position="202"/>
        <end position="343"/>
    </location>
</feature>
<evidence type="ECO:0000259" key="12">
    <source>
        <dbReference type="Pfam" id="PF01113"/>
    </source>
</evidence>
<comment type="catalytic activity">
    <reaction evidence="11">
        <text>(S)-2,3,4,5-tetrahydrodipicolinate + NAD(+) + H2O = (2S,4S)-4-hydroxy-2,3,4,5-tetrahydrodipicolinate + NADH + H(+)</text>
        <dbReference type="Rhea" id="RHEA:35323"/>
        <dbReference type="ChEBI" id="CHEBI:15377"/>
        <dbReference type="ChEBI" id="CHEBI:15378"/>
        <dbReference type="ChEBI" id="CHEBI:16845"/>
        <dbReference type="ChEBI" id="CHEBI:57540"/>
        <dbReference type="ChEBI" id="CHEBI:57945"/>
        <dbReference type="ChEBI" id="CHEBI:67139"/>
        <dbReference type="EC" id="1.17.1.8"/>
    </reaction>
</comment>
<dbReference type="Proteomes" id="UP000324585">
    <property type="component" value="Unassembled WGS sequence"/>
</dbReference>
<evidence type="ECO:0000256" key="11">
    <source>
        <dbReference type="ARBA" id="ARBA00049396"/>
    </source>
</evidence>
<dbReference type="InterPro" id="IPR000846">
    <property type="entry name" value="DapB_N"/>
</dbReference>
<evidence type="ECO:0000259" key="13">
    <source>
        <dbReference type="Pfam" id="PF05173"/>
    </source>
</evidence>
<comment type="catalytic activity">
    <reaction evidence="10">
        <text>(S)-2,3,4,5-tetrahydrodipicolinate + NADP(+) + H2O = (2S,4S)-4-hydroxy-2,3,4,5-tetrahydrodipicolinate + NADPH + H(+)</text>
        <dbReference type="Rhea" id="RHEA:35331"/>
        <dbReference type="ChEBI" id="CHEBI:15377"/>
        <dbReference type="ChEBI" id="CHEBI:15378"/>
        <dbReference type="ChEBI" id="CHEBI:16845"/>
        <dbReference type="ChEBI" id="CHEBI:57783"/>
        <dbReference type="ChEBI" id="CHEBI:58349"/>
        <dbReference type="ChEBI" id="CHEBI:67139"/>
        <dbReference type="EC" id="1.17.1.8"/>
    </reaction>
</comment>
<comment type="pathway">
    <text evidence="8">Amino-acid biosynthesis; L-lysine biosynthesis via DAP pathway; (S)-tetrahydrodipicolinate from L-aspartate: step 4/4.</text>
</comment>
<dbReference type="GO" id="GO:0019877">
    <property type="term" value="P:diaminopimelate biosynthetic process"/>
    <property type="evidence" value="ECO:0007669"/>
    <property type="project" value="UniProtKB-KW"/>
</dbReference>
<evidence type="ECO:0000256" key="9">
    <source>
        <dbReference type="ARBA" id="ARBA00038983"/>
    </source>
</evidence>
<evidence type="ECO:0000256" key="7">
    <source>
        <dbReference type="ARBA" id="ARBA00023154"/>
    </source>
</evidence>
<dbReference type="GO" id="GO:0008839">
    <property type="term" value="F:4-hydroxy-tetrahydrodipicolinate reductase"/>
    <property type="evidence" value="ECO:0007669"/>
    <property type="project" value="UniProtKB-EC"/>
</dbReference>
<reference evidence="15" key="1">
    <citation type="journal article" date="2019" name="Nat. Commun.">
        <title>Expansion of phycobilisome linker gene families in mesophilic red algae.</title>
        <authorList>
            <person name="Lee J."/>
            <person name="Kim D."/>
            <person name="Bhattacharya D."/>
            <person name="Yoon H.S."/>
        </authorList>
    </citation>
    <scope>NUCLEOTIDE SEQUENCE [LARGE SCALE GENOMIC DNA]</scope>
    <source>
        <strain evidence="15">CCMP 1328</strain>
    </source>
</reference>
<sequence>MSQARSADWMAFVPLGAVGEGSSARIRGRSGATLVVSRGPCVRASSRRRCGVPLRMQVDGMEVQIERSDELCVMVNGVPGPMATEVARAVLRRKLPLVPFALTGPSVAQHEASIDGSSEVKLVKPDAARSVLKQIKAARPNVVCVDYTHPSSANANASLYAECGVCYVMGTTGGDADAMRREVADKAGMFAVVAPNMAKQIVAFQAAMKIMAEQFPGAFEGYTLTVVESHQSTKADTSGTAKAVVASFKQLGLDFDVDQIEKVRDPEQSISRMRVPADAVSSGHAFHTYHLSSPDGSVHFEFQHNVAGRRVYAEGTVDAVQFLDRQRGSGSASQTVFDMIDVLRSGSMKS</sequence>
<keyword evidence="4" id="KW-0220">Diaminopimelate biosynthesis</keyword>
<dbReference type="InterPro" id="IPR023940">
    <property type="entry name" value="DHDPR_bac"/>
</dbReference>